<dbReference type="PROSITE" id="PS01124">
    <property type="entry name" value="HTH_ARAC_FAMILY_2"/>
    <property type="match status" value="1"/>
</dbReference>
<evidence type="ECO:0000256" key="1">
    <source>
        <dbReference type="ARBA" id="ARBA00023015"/>
    </source>
</evidence>
<sequence length="366" mass="42040">MELTITKNVTPSGGSMERMITVPNGYVKHLLSHARLQGYDLNNLLSHVGINPEDIEKQTEFPADKFGQLYQRIIWITQDESFGMLSGGRVPNGTFRMMCHSIIHCKTLEKALRRCSDFYEICRGSKVKPVVIRKGRYAKISFAPTQELTHDEFSQLLGNETPDQIRTSLSVWQHFTSWLIGTRLELKAAYFSFAKPDNAEYYETLFRSEIRFDQHDNAIVFPARYLDYPIIQNEESLHGFLKTAPYQLLVMVDDDKSLKSQVIAMIGKDFSREMPSADEVANVLHMSVSTLRRRLLDEGTSYQKIKDDCRKGAAINYMNSPQLSINDVAGLMGFDEPSAFFRSFKKWTGMTPGEYRKSEDYNRQFD</sequence>
<gene>
    <name evidence="5" type="ORF">Q4490_16200</name>
    <name evidence="6" type="ORF">Q8W30_15120</name>
</gene>
<evidence type="ECO:0000259" key="4">
    <source>
        <dbReference type="PROSITE" id="PS01124"/>
    </source>
</evidence>
<dbReference type="Pfam" id="PF12625">
    <property type="entry name" value="Arabinose_bd"/>
    <property type="match status" value="1"/>
</dbReference>
<dbReference type="SMART" id="SM00342">
    <property type="entry name" value="HTH_ARAC"/>
    <property type="match status" value="1"/>
</dbReference>
<protein>
    <submittedName>
        <fullName evidence="5">AraC family transcriptional regulator</fullName>
    </submittedName>
</protein>
<dbReference type="GO" id="GO:0003700">
    <property type="term" value="F:DNA-binding transcription factor activity"/>
    <property type="evidence" value="ECO:0007669"/>
    <property type="project" value="InterPro"/>
</dbReference>
<evidence type="ECO:0000313" key="7">
    <source>
        <dbReference type="Proteomes" id="UP001169862"/>
    </source>
</evidence>
<keyword evidence="8" id="KW-1185">Reference proteome</keyword>
<dbReference type="InterPro" id="IPR032687">
    <property type="entry name" value="AraC-type_N"/>
</dbReference>
<evidence type="ECO:0000313" key="5">
    <source>
        <dbReference type="EMBL" id="MDO6455115.1"/>
    </source>
</evidence>
<dbReference type="Pfam" id="PF12833">
    <property type="entry name" value="HTH_18"/>
    <property type="match status" value="1"/>
</dbReference>
<keyword evidence="3" id="KW-0804">Transcription</keyword>
<keyword evidence="1" id="KW-0805">Transcription regulation</keyword>
<dbReference type="Gene3D" id="1.10.10.60">
    <property type="entry name" value="Homeodomain-like"/>
    <property type="match status" value="1"/>
</dbReference>
<dbReference type="InterPro" id="IPR009057">
    <property type="entry name" value="Homeodomain-like_sf"/>
</dbReference>
<proteinExistence type="predicted"/>
<dbReference type="InterPro" id="IPR020449">
    <property type="entry name" value="Tscrpt_reg_AraC-type_HTH"/>
</dbReference>
<dbReference type="GO" id="GO:0000976">
    <property type="term" value="F:transcription cis-regulatory region binding"/>
    <property type="evidence" value="ECO:0007669"/>
    <property type="project" value="TreeGrafter"/>
</dbReference>
<dbReference type="SUPFAM" id="SSF46689">
    <property type="entry name" value="Homeodomain-like"/>
    <property type="match status" value="1"/>
</dbReference>
<dbReference type="InterPro" id="IPR018060">
    <property type="entry name" value="HTH_AraC"/>
</dbReference>
<dbReference type="Proteomes" id="UP001177341">
    <property type="component" value="Unassembled WGS sequence"/>
</dbReference>
<dbReference type="AlphaFoldDB" id="A0AAW7XQP8"/>
<comment type="caution">
    <text evidence="5">The sequence shown here is derived from an EMBL/GenBank/DDBJ whole genome shotgun (WGS) entry which is preliminary data.</text>
</comment>
<feature type="domain" description="HTH araC/xylS-type" evidence="4">
    <location>
        <begin position="260"/>
        <end position="358"/>
    </location>
</feature>
<dbReference type="PANTHER" id="PTHR47894:SF1">
    <property type="entry name" value="HTH-TYPE TRANSCRIPTIONAL REGULATOR VQSM"/>
    <property type="match status" value="1"/>
</dbReference>
<dbReference type="EMBL" id="JAUOPG010000012">
    <property type="protein sequence ID" value="MDO6455115.1"/>
    <property type="molecule type" value="Genomic_DNA"/>
</dbReference>
<evidence type="ECO:0000256" key="2">
    <source>
        <dbReference type="ARBA" id="ARBA00023125"/>
    </source>
</evidence>
<dbReference type="Proteomes" id="UP001169862">
    <property type="component" value="Unassembled WGS sequence"/>
</dbReference>
<dbReference type="PANTHER" id="PTHR47894">
    <property type="entry name" value="HTH-TYPE TRANSCRIPTIONAL REGULATOR GADX"/>
    <property type="match status" value="1"/>
</dbReference>
<dbReference type="PRINTS" id="PR00032">
    <property type="entry name" value="HTHARAC"/>
</dbReference>
<reference evidence="5" key="1">
    <citation type="submission" date="2023-07" db="EMBL/GenBank/DDBJ databases">
        <title>Genome content predicts the carbon catabolic preferences of heterotrophic bacteria.</title>
        <authorList>
            <person name="Gralka M."/>
        </authorList>
    </citation>
    <scope>NUCLEOTIDE SEQUENCE</scope>
    <source>
        <strain evidence="6">5G01</strain>
        <strain evidence="5">I2M16</strain>
    </source>
</reference>
<accession>A0AAW7XQP8</accession>
<name>A0AAW7XQP8_9GAMM</name>
<dbReference type="EMBL" id="JAUYVO010000011">
    <property type="protein sequence ID" value="MDP2523906.1"/>
    <property type="molecule type" value="Genomic_DNA"/>
</dbReference>
<organism evidence="5 7">
    <name type="scientific">Neptunomonas phycophila</name>
    <dbReference type="NCBI Taxonomy" id="1572645"/>
    <lineage>
        <taxon>Bacteria</taxon>
        <taxon>Pseudomonadati</taxon>
        <taxon>Pseudomonadota</taxon>
        <taxon>Gammaproteobacteria</taxon>
        <taxon>Oceanospirillales</taxon>
        <taxon>Oceanospirillaceae</taxon>
        <taxon>Neptunomonas</taxon>
    </lineage>
</organism>
<dbReference type="GO" id="GO:0005829">
    <property type="term" value="C:cytosol"/>
    <property type="evidence" value="ECO:0007669"/>
    <property type="project" value="TreeGrafter"/>
</dbReference>
<dbReference type="RefSeq" id="WP_246283268.1">
    <property type="nucleotide sequence ID" value="NZ_CAXPFL010000029.1"/>
</dbReference>
<evidence type="ECO:0000256" key="3">
    <source>
        <dbReference type="ARBA" id="ARBA00023163"/>
    </source>
</evidence>
<keyword evidence="2" id="KW-0238">DNA-binding</keyword>
<evidence type="ECO:0000313" key="8">
    <source>
        <dbReference type="Proteomes" id="UP001177341"/>
    </source>
</evidence>
<evidence type="ECO:0000313" key="6">
    <source>
        <dbReference type="EMBL" id="MDP2523906.1"/>
    </source>
</evidence>
<dbReference type="GeneID" id="89457456"/>